<dbReference type="RefSeq" id="WP_159720365.1">
    <property type="nucleotide sequence ID" value="NZ_JAQOTG010000044.1"/>
</dbReference>
<comment type="caution">
    <text evidence="1">The sequence shown here is derived from an EMBL/GenBank/DDBJ whole genome shotgun (WGS) entry which is preliminary data.</text>
</comment>
<reference evidence="1 2" key="1">
    <citation type="submission" date="2023-01" db="EMBL/GenBank/DDBJ databases">
        <title>Genome-based reclassification of Anoxybacillus geothermalis as a later heterotypic synonym of Anoxybacillus rupiensis.</title>
        <authorList>
            <person name="Inan Bektas K."/>
            <person name="Canakci S."/>
            <person name="Belduz A.A."/>
            <person name="Guler H.H."/>
        </authorList>
    </citation>
    <scope>NUCLEOTIDE SEQUENCE [LARGE SCALE GENOMIC DNA]</scope>
    <source>
        <strain evidence="1 2">DSM 17127</strain>
    </source>
</reference>
<sequence>MLLKTFLLLGEEEISDVQKSFSFQTRCITKLYERVFEKKYQTVDCRQLNFHCGHYPEMRLLECFDGFCPILVPYNIEQFLEYPDNRKKVETLELLKNSLDFVIVEKNWDPTPFREAYERVKELNYMNEFIWGKPKFSPNKKYKAEVTCNHDLYHFTIKIVIKEKKGQVLFEKEVVSTKPDELIYDRFLGHLKWLSDDEVALYEKYSERYVSVKLSDV</sequence>
<proteinExistence type="predicted"/>
<dbReference type="EMBL" id="JAQOTG010000044">
    <property type="protein sequence ID" value="MDE8565766.1"/>
    <property type="molecule type" value="Genomic_DNA"/>
</dbReference>
<evidence type="ECO:0000313" key="1">
    <source>
        <dbReference type="EMBL" id="MDE8565766.1"/>
    </source>
</evidence>
<dbReference type="Proteomes" id="UP001213979">
    <property type="component" value="Unassembled WGS sequence"/>
</dbReference>
<evidence type="ECO:0000313" key="2">
    <source>
        <dbReference type="Proteomes" id="UP001213979"/>
    </source>
</evidence>
<keyword evidence="2" id="KW-1185">Reference proteome</keyword>
<gene>
    <name evidence="1" type="ORF">PNH38_18225</name>
</gene>
<protein>
    <submittedName>
        <fullName evidence="1">Uncharacterized protein</fullName>
    </submittedName>
</protein>
<name>A0ABT5WCA8_9BACL</name>
<accession>A0ABT5WCA8</accession>
<organism evidence="1 2">
    <name type="scientific">Anoxybacteroides rupiense</name>
    <dbReference type="NCBI Taxonomy" id="311460"/>
    <lineage>
        <taxon>Bacteria</taxon>
        <taxon>Bacillati</taxon>
        <taxon>Bacillota</taxon>
        <taxon>Bacilli</taxon>
        <taxon>Bacillales</taxon>
        <taxon>Anoxybacillaceae</taxon>
        <taxon>Anoxybacteroides</taxon>
    </lineage>
</organism>